<reference evidence="1" key="1">
    <citation type="submission" date="2020-10" db="EMBL/GenBank/DDBJ databases">
        <authorList>
            <person name="Lu T."/>
            <person name="Wang Q."/>
            <person name="Han X."/>
        </authorList>
    </citation>
    <scope>NUCLEOTIDE SEQUENCE</scope>
    <source>
        <strain evidence="1">WQ 366</strain>
    </source>
</reference>
<organism evidence="1 2">
    <name type="scientific">Sphingobacterium bovistauri</name>
    <dbReference type="NCBI Taxonomy" id="2781959"/>
    <lineage>
        <taxon>Bacteria</taxon>
        <taxon>Pseudomonadati</taxon>
        <taxon>Bacteroidota</taxon>
        <taxon>Sphingobacteriia</taxon>
        <taxon>Sphingobacteriales</taxon>
        <taxon>Sphingobacteriaceae</taxon>
        <taxon>Sphingobacterium</taxon>
    </lineage>
</organism>
<proteinExistence type="predicted"/>
<dbReference type="EMBL" id="JADEYP010000012">
    <property type="protein sequence ID" value="MCA5005084.1"/>
    <property type="molecule type" value="Genomic_DNA"/>
</dbReference>
<dbReference type="Proteomes" id="UP001165302">
    <property type="component" value="Unassembled WGS sequence"/>
</dbReference>
<name>A0ABS7Z8R4_9SPHI</name>
<keyword evidence="2" id="KW-1185">Reference proteome</keyword>
<protein>
    <submittedName>
        <fullName evidence="1">Uncharacterized protein</fullName>
    </submittedName>
</protein>
<evidence type="ECO:0000313" key="1">
    <source>
        <dbReference type="EMBL" id="MCA5005084.1"/>
    </source>
</evidence>
<comment type="caution">
    <text evidence="1">The sequence shown here is derived from an EMBL/GenBank/DDBJ whole genome shotgun (WGS) entry which is preliminary data.</text>
</comment>
<sequence length="419" mass="48896">MLNSFKRNKESFPQETEDGKVYIAGDKLYFIDHGYEESVDLSILKYAYVEILSDRPFLFLFDYQQHYICCLQHGFAKAYTELSERFGFDDAAFFKIANSKKEQKQRIWIQSQKKNYHILDDTNKDYTEGFEVLSQPSQFISWDTSYDDIKKLGIGTSYTSEFDTNYFKINYPVRIGSLVMDELEFYDDNDRKEIAVQSFFATLNNGNNTDDSYKELRKLWMEEIPTKVKDAGYERKDQKYLSFDLGDISLSICYTYDSEQYDDGCTSLSISNYRDYSDIILRERDDLQPESTEIITFKSLLQFMPDYTSNAKVTAKPKLIEKLAGHKQALYFNKETNRFGFTSDQYAIEFACSEVEQISIQNVLPAKGGGYAELSIKPFGQDYSTTNFYANQNELDEYAEPIEKLLNIKVIMPEPYYNC</sequence>
<accession>A0ABS7Z8R4</accession>
<dbReference type="RefSeq" id="WP_225552484.1">
    <property type="nucleotide sequence ID" value="NZ_JADEYP010000012.1"/>
</dbReference>
<gene>
    <name evidence="1" type="ORF">IPZ78_07950</name>
</gene>
<evidence type="ECO:0000313" key="2">
    <source>
        <dbReference type="Proteomes" id="UP001165302"/>
    </source>
</evidence>